<comment type="similarity">
    <text evidence="9">Belongs to the Dus family. DusC subfamily.</text>
</comment>
<feature type="binding site" evidence="9">
    <location>
        <position position="148"/>
    </location>
    <ligand>
        <name>FMN</name>
        <dbReference type="ChEBI" id="CHEBI:58210"/>
    </ligand>
</feature>
<dbReference type="InterPro" id="IPR001269">
    <property type="entry name" value="DUS_fam"/>
</dbReference>
<dbReference type="InterPro" id="IPR042270">
    <property type="entry name" value="DusC_C"/>
</dbReference>
<dbReference type="PIRSF" id="PIRSF006621">
    <property type="entry name" value="Dus"/>
    <property type="match status" value="1"/>
</dbReference>
<comment type="cofactor">
    <cofactor evidence="1 9 10">
        <name>FMN</name>
        <dbReference type="ChEBI" id="CHEBI:58210"/>
    </cofactor>
</comment>
<feature type="site" description="Interacts with tRNA; defines subfamily-specific binding signature" evidence="9">
    <location>
        <position position="290"/>
    </location>
</feature>
<dbReference type="SUPFAM" id="SSF51395">
    <property type="entry name" value="FMN-linked oxidoreductases"/>
    <property type="match status" value="1"/>
</dbReference>
<evidence type="ECO:0000313" key="12">
    <source>
        <dbReference type="EMBL" id="MEN3069130.1"/>
    </source>
</evidence>
<dbReference type="Gene3D" id="1.20.225.30">
    <property type="entry name" value="Dihydrouridine synthase, C-terminal recognition domain"/>
    <property type="match status" value="1"/>
</dbReference>
<dbReference type="Pfam" id="PF01207">
    <property type="entry name" value="Dus"/>
    <property type="match status" value="1"/>
</dbReference>
<evidence type="ECO:0000256" key="1">
    <source>
        <dbReference type="ARBA" id="ARBA00001917"/>
    </source>
</evidence>
<comment type="similarity">
    <text evidence="10">Belongs to the dus family.</text>
</comment>
<dbReference type="Gene3D" id="3.20.20.70">
    <property type="entry name" value="Aldolase class I"/>
    <property type="match status" value="1"/>
</dbReference>
<comment type="catalytic activity">
    <reaction evidence="9">
        <text>5,6-dihydrouridine(16) in tRNA + NAD(+) = uridine(16) in tRNA + NADH + H(+)</text>
        <dbReference type="Rhea" id="RHEA:53380"/>
        <dbReference type="Rhea" id="RHEA-COMP:13543"/>
        <dbReference type="Rhea" id="RHEA-COMP:13544"/>
        <dbReference type="ChEBI" id="CHEBI:15378"/>
        <dbReference type="ChEBI" id="CHEBI:57540"/>
        <dbReference type="ChEBI" id="CHEBI:57945"/>
        <dbReference type="ChEBI" id="CHEBI:65315"/>
        <dbReference type="ChEBI" id="CHEBI:74443"/>
    </reaction>
</comment>
<feature type="site" description="Interacts with tRNA; defines subfamily-specific binding signature" evidence="9">
    <location>
        <position position="311"/>
    </location>
</feature>
<feature type="site" description="Interacts with tRNA; defines subfamily-specific binding signature" evidence="9">
    <location>
        <position position="288"/>
    </location>
</feature>
<evidence type="ECO:0000256" key="7">
    <source>
        <dbReference type="ARBA" id="ARBA00022884"/>
    </source>
</evidence>
<feature type="site" description="Interacts with tRNA; defines subfamily-specific binding signature" evidence="9">
    <location>
        <position position="44"/>
    </location>
</feature>
<feature type="site" description="Interacts with tRNA" evidence="9">
    <location>
        <position position="185"/>
    </location>
</feature>
<keyword evidence="4 9" id="KW-0288">FMN</keyword>
<dbReference type="Proteomes" id="UP001410394">
    <property type="component" value="Unassembled WGS sequence"/>
</dbReference>
<dbReference type="EC" id="1.3.1.-" evidence="9"/>
<evidence type="ECO:0000256" key="5">
    <source>
        <dbReference type="ARBA" id="ARBA00022694"/>
    </source>
</evidence>
<keyword evidence="2 9" id="KW-0820">tRNA-binding</keyword>
<feature type="binding site" evidence="9">
    <location>
        <position position="77"/>
    </location>
    <ligand>
        <name>FMN</name>
        <dbReference type="ChEBI" id="CHEBI:58210"/>
    </ligand>
</feature>
<dbReference type="PANTHER" id="PTHR11082:SF26">
    <property type="entry name" value="TRNA-DIHYDROURIDINE(16) SYNTHASE"/>
    <property type="match status" value="1"/>
</dbReference>
<evidence type="ECO:0000313" key="13">
    <source>
        <dbReference type="Proteomes" id="UP001410394"/>
    </source>
</evidence>
<evidence type="ECO:0000259" key="11">
    <source>
        <dbReference type="Pfam" id="PF01207"/>
    </source>
</evidence>
<evidence type="ECO:0000256" key="6">
    <source>
        <dbReference type="ARBA" id="ARBA00022857"/>
    </source>
</evidence>
<keyword evidence="8 9" id="KW-0560">Oxidoreductase</keyword>
<dbReference type="HAMAP" id="MF_02043">
    <property type="entry name" value="DusC_subfam"/>
    <property type="match status" value="1"/>
</dbReference>
<keyword evidence="6 9" id="KW-0521">NADP</keyword>
<comment type="catalytic activity">
    <reaction evidence="9">
        <text>5,6-dihydrouridine(16) in tRNA + NADP(+) = uridine(16) in tRNA + NADPH + H(+)</text>
        <dbReference type="Rhea" id="RHEA:53376"/>
        <dbReference type="Rhea" id="RHEA-COMP:13543"/>
        <dbReference type="Rhea" id="RHEA-COMP:13544"/>
        <dbReference type="ChEBI" id="CHEBI:15378"/>
        <dbReference type="ChEBI" id="CHEBI:57783"/>
        <dbReference type="ChEBI" id="CHEBI:58349"/>
        <dbReference type="ChEBI" id="CHEBI:65315"/>
        <dbReference type="ChEBI" id="CHEBI:74443"/>
    </reaction>
</comment>
<dbReference type="PANTHER" id="PTHR11082">
    <property type="entry name" value="TRNA-DIHYDROURIDINE SYNTHASE"/>
    <property type="match status" value="1"/>
</dbReference>
<feature type="active site" description="Proton donor" evidence="9">
    <location>
        <position position="107"/>
    </location>
</feature>
<dbReference type="CDD" id="cd02801">
    <property type="entry name" value="DUS_like_FMN"/>
    <property type="match status" value="1"/>
</dbReference>
<evidence type="ECO:0000256" key="3">
    <source>
        <dbReference type="ARBA" id="ARBA00022630"/>
    </source>
</evidence>
<dbReference type="GO" id="GO:0016491">
    <property type="term" value="F:oxidoreductase activity"/>
    <property type="evidence" value="ECO:0007669"/>
    <property type="project" value="UniProtKB-KW"/>
</dbReference>
<dbReference type="InterPro" id="IPR018517">
    <property type="entry name" value="tRNA_hU_synthase_CS"/>
</dbReference>
<dbReference type="InterPro" id="IPR035587">
    <property type="entry name" value="DUS-like_FMN-bd"/>
</dbReference>
<feature type="binding site" evidence="9">
    <location>
        <begin position="232"/>
        <end position="233"/>
    </location>
    <ligand>
        <name>FMN</name>
        <dbReference type="ChEBI" id="CHEBI:58210"/>
    </ligand>
</feature>
<gene>
    <name evidence="9" type="primary">dusC</name>
    <name evidence="12" type="ORF">ABDB84_11620</name>
</gene>
<comment type="caution">
    <text evidence="9">Lacks conserved residue(s) required for the propagation of feature annotation.</text>
</comment>
<evidence type="ECO:0000256" key="9">
    <source>
        <dbReference type="HAMAP-Rule" id="MF_02043"/>
    </source>
</evidence>
<dbReference type="InterPro" id="IPR013785">
    <property type="entry name" value="Aldolase_TIM"/>
</dbReference>
<reference evidence="12 13" key="1">
    <citation type="journal article" date="2018" name="Int. J. Syst. Evol. Microbiol.">
        <title>Uliginosibacterium sediminicola sp. nov., isolated from freshwater sediment.</title>
        <authorList>
            <person name="Hwang W.M."/>
            <person name="Kim S.M."/>
            <person name="Kang K."/>
            <person name="Ahn T.Y."/>
        </authorList>
    </citation>
    <scope>NUCLEOTIDE SEQUENCE [LARGE SCALE GENOMIC DNA]</scope>
    <source>
        <strain evidence="12 13">M1-21</strain>
    </source>
</reference>
<sequence>MLSPSKLSVPHLLLAPMEGMVDELMRDVLTRATPYDWCVTEFVRVSGSLLPARVFLRTVPELRHASRTAAGTVVRVQLLGSDPACMADNADRLASLKPAGIDLNFGCPAPTVNKHRGGAILLDEPELLHRICREVSAAVAGRMPFTAKMRLGVQDKSRAIEAAQALVDGGAQMLVVHARTKEEGYRPPAHWPWIARIAEAVKVPVVANGEIWTVEDYLRCRAESGLQDVMLGRGAVADPYLASRIRRHLRGEAPAECAGEDWEALQPLLRDYWQAVQIKVEARHAPGRLKQWLNLLRRRYPQAEQLYQQIKPLRVAAEIDRQLDTGWSAAHVR</sequence>
<feature type="site" description="Interacts with tRNA" evidence="9">
    <location>
        <position position="104"/>
    </location>
</feature>
<protein>
    <recommendedName>
        <fullName evidence="9">tRNA-dihydrouridine(16) synthase</fullName>
        <ecNumber evidence="9">1.3.1.-</ecNumber>
    </recommendedName>
    <alternativeName>
        <fullName evidence="9">U16-specific dihydrouridine synthase</fullName>
        <shortName evidence="9">U16-specific Dus</shortName>
    </alternativeName>
    <alternativeName>
        <fullName evidence="9">tRNA-dihydrouridine synthase C</fullName>
    </alternativeName>
</protein>
<name>A0ABU9YZH9_9RHOO</name>
<evidence type="ECO:0000256" key="4">
    <source>
        <dbReference type="ARBA" id="ARBA00022643"/>
    </source>
</evidence>
<keyword evidence="3 9" id="KW-0285">Flavoprotein</keyword>
<proteinExistence type="inferred from homology"/>
<comment type="function">
    <text evidence="9">Catalyzes the synthesis of 5,6-dihydrouridine (D), a modified base found in the D-loop of most tRNAs, via the reduction of the C5-C6 double bond in target uridines. Specifically modifies U16 in tRNAs.</text>
</comment>
<dbReference type="InterPro" id="IPR032886">
    <property type="entry name" value="DusC"/>
</dbReference>
<keyword evidence="5 9" id="KW-0819">tRNA processing</keyword>
<dbReference type="EMBL" id="JBDIVE010000005">
    <property type="protein sequence ID" value="MEN3069130.1"/>
    <property type="molecule type" value="Genomic_DNA"/>
</dbReference>
<evidence type="ECO:0000256" key="10">
    <source>
        <dbReference type="PIRNR" id="PIRNR006621"/>
    </source>
</evidence>
<keyword evidence="7 9" id="KW-0694">RNA-binding</keyword>
<evidence type="ECO:0000256" key="8">
    <source>
        <dbReference type="ARBA" id="ARBA00023002"/>
    </source>
</evidence>
<accession>A0ABU9YZH9</accession>
<comment type="caution">
    <text evidence="12">The sequence shown here is derived from an EMBL/GenBank/DDBJ whole genome shotgun (WGS) entry which is preliminary data.</text>
</comment>
<feature type="binding site" evidence="9">
    <location>
        <begin position="208"/>
        <end position="210"/>
    </location>
    <ligand>
        <name>FMN</name>
        <dbReference type="ChEBI" id="CHEBI:58210"/>
    </ligand>
</feature>
<dbReference type="PROSITE" id="PS01136">
    <property type="entry name" value="UPF0034"/>
    <property type="match status" value="1"/>
</dbReference>
<evidence type="ECO:0000256" key="2">
    <source>
        <dbReference type="ARBA" id="ARBA00022555"/>
    </source>
</evidence>
<keyword evidence="13" id="KW-1185">Reference proteome</keyword>
<dbReference type="RefSeq" id="WP_345919897.1">
    <property type="nucleotide sequence ID" value="NZ_JBDIVE010000005.1"/>
</dbReference>
<organism evidence="12 13">
    <name type="scientific">Uliginosibacterium sediminicola</name>
    <dbReference type="NCBI Taxonomy" id="2024550"/>
    <lineage>
        <taxon>Bacteria</taxon>
        <taxon>Pseudomonadati</taxon>
        <taxon>Pseudomonadota</taxon>
        <taxon>Betaproteobacteria</taxon>
        <taxon>Rhodocyclales</taxon>
        <taxon>Zoogloeaceae</taxon>
        <taxon>Uliginosibacterium</taxon>
    </lineage>
</organism>
<feature type="domain" description="DUS-like FMN-binding" evidence="11">
    <location>
        <begin position="13"/>
        <end position="295"/>
    </location>
</feature>